<dbReference type="AlphaFoldDB" id="A0A2M7U1B7"/>
<name>A0A2M7U1B7_9BACT</name>
<proteinExistence type="predicted"/>
<keyword evidence="2" id="KW-0812">Transmembrane</keyword>
<dbReference type="GO" id="GO:0004553">
    <property type="term" value="F:hydrolase activity, hydrolyzing O-glycosyl compounds"/>
    <property type="evidence" value="ECO:0007669"/>
    <property type="project" value="InterPro"/>
</dbReference>
<feature type="compositionally biased region" description="Low complexity" evidence="1">
    <location>
        <begin position="212"/>
        <end position="230"/>
    </location>
</feature>
<dbReference type="EMBL" id="PFOB01000011">
    <property type="protein sequence ID" value="PIZ63868.1"/>
    <property type="molecule type" value="Genomic_DNA"/>
</dbReference>
<evidence type="ECO:0000313" key="4">
    <source>
        <dbReference type="EMBL" id="PIZ63868.1"/>
    </source>
</evidence>
<evidence type="ECO:0000256" key="2">
    <source>
        <dbReference type="SAM" id="Phobius"/>
    </source>
</evidence>
<dbReference type="Pfam" id="PF00404">
    <property type="entry name" value="Dockerin_1"/>
    <property type="match status" value="1"/>
</dbReference>
<reference evidence="5" key="1">
    <citation type="submission" date="2017-09" db="EMBL/GenBank/DDBJ databases">
        <title>Depth-based differentiation of microbial function through sediment-hosted aquifers and enrichment of novel symbionts in the deep terrestrial subsurface.</title>
        <authorList>
            <person name="Probst A.J."/>
            <person name="Ladd B."/>
            <person name="Jarett J.K."/>
            <person name="Geller-Mcgrath D.E."/>
            <person name="Sieber C.M.K."/>
            <person name="Emerson J.B."/>
            <person name="Anantharaman K."/>
            <person name="Thomas B.C."/>
            <person name="Malmstrom R."/>
            <person name="Stieglmeier M."/>
            <person name="Klingl A."/>
            <person name="Woyke T."/>
            <person name="Ryan C.M."/>
            <person name="Banfield J.F."/>
        </authorList>
    </citation>
    <scope>NUCLEOTIDE SEQUENCE [LARGE SCALE GENOMIC DNA]</scope>
</reference>
<dbReference type="InterPro" id="IPR016134">
    <property type="entry name" value="Dockerin_dom"/>
</dbReference>
<protein>
    <recommendedName>
        <fullName evidence="3">Dockerin domain-containing protein</fullName>
    </recommendedName>
</protein>
<dbReference type="InterPro" id="IPR036439">
    <property type="entry name" value="Dockerin_dom_sf"/>
</dbReference>
<feature type="transmembrane region" description="Helical" evidence="2">
    <location>
        <begin position="12"/>
        <end position="33"/>
    </location>
</feature>
<comment type="caution">
    <text evidence="4">The sequence shown here is derived from an EMBL/GenBank/DDBJ whole genome shotgun (WGS) entry which is preliminary data.</text>
</comment>
<evidence type="ECO:0000256" key="1">
    <source>
        <dbReference type="SAM" id="MobiDB-lite"/>
    </source>
</evidence>
<accession>A0A2M7U1B7</accession>
<dbReference type="SUPFAM" id="SSF63446">
    <property type="entry name" value="Type I dockerin domain"/>
    <property type="match status" value="1"/>
</dbReference>
<dbReference type="Proteomes" id="UP000228503">
    <property type="component" value="Unassembled WGS sequence"/>
</dbReference>
<organism evidence="4 5">
    <name type="scientific">Candidatus Roizmanbacteria bacterium CG_4_10_14_0_2_um_filter_39_13</name>
    <dbReference type="NCBI Taxonomy" id="1974825"/>
    <lineage>
        <taxon>Bacteria</taxon>
        <taxon>Candidatus Roizmaniibacteriota</taxon>
    </lineage>
</organism>
<evidence type="ECO:0000313" key="5">
    <source>
        <dbReference type="Proteomes" id="UP000228503"/>
    </source>
</evidence>
<sequence length="422" mass="45781">MKFQLIYLHPSLKNTILILIAILVAAGGASYMYEYSQKTHASNAWSVTPLFGPTAVDFKNDRDYVDVVIQTTIGEKMSYGKIILQYPQRIMSFKNADTTSCMGMATGSTHSSSVVESGDKITIIRDTFVSDEELPDGAICFVRLHFFPISFGEGELKFVDLESWDIQGPLGPAGVELESNGVKKVTITNGTPLISQTPSPSVKPTAKPTSPPSVTISISPTRPISSPSTSELSGNPTGIHGGTIPLAKINYRIKLQGVTSLPKSTGSINMKISLQQESNTIDSRTIAFSPTEDGTWIAVVEYHNIPQANNFFVSIKGPKHLKMKVCENTPNERIDGTYQCNTGKINITAGENMLDFSNIFMLAGDLPIQNGIVDSVDIAFVRSSIGSKNTGAVARGDVNYDGIIDSQDYTILVNALSYKYDR</sequence>
<feature type="compositionally biased region" description="Polar residues" evidence="1">
    <location>
        <begin position="190"/>
        <end position="202"/>
    </location>
</feature>
<dbReference type="Gene3D" id="1.10.1330.10">
    <property type="entry name" value="Dockerin domain"/>
    <property type="match status" value="1"/>
</dbReference>
<dbReference type="InterPro" id="IPR002105">
    <property type="entry name" value="Dockerin_1_rpt"/>
</dbReference>
<dbReference type="PROSITE" id="PS51766">
    <property type="entry name" value="DOCKERIN"/>
    <property type="match status" value="1"/>
</dbReference>
<evidence type="ECO:0000259" key="3">
    <source>
        <dbReference type="PROSITE" id="PS51766"/>
    </source>
</evidence>
<feature type="region of interest" description="Disordered" evidence="1">
    <location>
        <begin position="190"/>
        <end position="238"/>
    </location>
</feature>
<feature type="domain" description="Dockerin" evidence="3">
    <location>
        <begin position="359"/>
        <end position="422"/>
    </location>
</feature>
<keyword evidence="2" id="KW-0472">Membrane</keyword>
<gene>
    <name evidence="4" type="ORF">COY16_00795</name>
</gene>
<dbReference type="GO" id="GO:0000272">
    <property type="term" value="P:polysaccharide catabolic process"/>
    <property type="evidence" value="ECO:0007669"/>
    <property type="project" value="InterPro"/>
</dbReference>
<keyword evidence="2" id="KW-1133">Transmembrane helix</keyword>